<keyword evidence="5" id="KW-1185">Reference proteome</keyword>
<evidence type="ECO:0000256" key="1">
    <source>
        <dbReference type="SAM" id="MobiDB-lite"/>
    </source>
</evidence>
<accession>A0A0P6XM00</accession>
<evidence type="ECO:0000259" key="3">
    <source>
        <dbReference type="Pfam" id="PF18915"/>
    </source>
</evidence>
<evidence type="ECO:0000313" key="5">
    <source>
        <dbReference type="Proteomes" id="UP000050430"/>
    </source>
</evidence>
<feature type="compositionally biased region" description="Polar residues" evidence="1">
    <location>
        <begin position="312"/>
        <end position="354"/>
    </location>
</feature>
<feature type="region of interest" description="Disordered" evidence="1">
    <location>
        <begin position="246"/>
        <end position="388"/>
    </location>
</feature>
<feature type="transmembrane region" description="Helical" evidence="2">
    <location>
        <begin position="80"/>
        <end position="101"/>
    </location>
</feature>
<reference evidence="4 5" key="1">
    <citation type="submission" date="2015-07" db="EMBL/GenBank/DDBJ databases">
        <title>Genome sequence of Leptolinea tardivitalis DSM 16556.</title>
        <authorList>
            <person name="Hemp J."/>
            <person name="Ward L.M."/>
            <person name="Pace L.A."/>
            <person name="Fischer W.W."/>
        </authorList>
    </citation>
    <scope>NUCLEOTIDE SEQUENCE [LARGE SCALE GENOMIC DNA]</scope>
    <source>
        <strain evidence="4 5">YMTK-2</strain>
    </source>
</reference>
<keyword evidence="2" id="KW-0472">Membrane</keyword>
<feature type="compositionally biased region" description="Low complexity" evidence="1">
    <location>
        <begin position="355"/>
        <end position="375"/>
    </location>
</feature>
<evidence type="ECO:0000256" key="2">
    <source>
        <dbReference type="SAM" id="Phobius"/>
    </source>
</evidence>
<keyword evidence="2" id="KW-1133">Transmembrane helix</keyword>
<dbReference type="EMBL" id="LGCK01000007">
    <property type="protein sequence ID" value="KPL72897.1"/>
    <property type="molecule type" value="Genomic_DNA"/>
</dbReference>
<dbReference type="Pfam" id="PF18915">
    <property type="entry name" value="DUF5667"/>
    <property type="match status" value="1"/>
</dbReference>
<dbReference type="Proteomes" id="UP000050430">
    <property type="component" value="Unassembled WGS sequence"/>
</dbReference>
<comment type="caution">
    <text evidence="4">The sequence shown here is derived from an EMBL/GenBank/DDBJ whole genome shotgun (WGS) entry which is preliminary data.</text>
</comment>
<sequence>MDLDDKRFEQIINELDLLKIDTDRDPLKAQKGRRIFLQEAESLKKTVTKRESLRHKGWIQEIQSMLFVPRKERSPMVTTISTILLVISMILGGGGITVAAAQNSLPDEPLYNLKLLSEDVRLWASTDPFVQSKLALDFASRRAEEINKMLNQASVPSDAVQMRYNREIDQAIRSALKLDNEQAILELFQIRNQVETQLESMQQSRAKETSEMTPIMEQTRVMLRQYLSLLDNGLTNPDQLRDQLRLQDQDQLREQDQDQLRERDRDRDQTGTDVPTIVVSPETTAVQNQAGLPTEISTQSNGNGSGGGSGNCLNCTSTPNSQNKNGPNIETTQMPTMGNGQNNNWMNTATPYSGNTLQQPNYQNNNPAQDNSSGQSGSGSSGKSNGKH</sequence>
<proteinExistence type="predicted"/>
<name>A0A0P6XM00_9CHLR</name>
<feature type="compositionally biased region" description="Polar residues" evidence="1">
    <location>
        <begin position="281"/>
        <end position="299"/>
    </location>
</feature>
<feature type="compositionally biased region" description="Basic and acidic residues" evidence="1">
    <location>
        <begin position="246"/>
        <end position="270"/>
    </location>
</feature>
<dbReference type="InterPro" id="IPR043725">
    <property type="entry name" value="DUF5667"/>
</dbReference>
<feature type="domain" description="DUF5667" evidence="3">
    <location>
        <begin position="104"/>
        <end position="196"/>
    </location>
</feature>
<dbReference type="RefSeq" id="WP_062420977.1">
    <property type="nucleotide sequence ID" value="NZ_BBYA01000008.1"/>
</dbReference>
<keyword evidence="2" id="KW-0812">Transmembrane</keyword>
<evidence type="ECO:0000313" key="4">
    <source>
        <dbReference type="EMBL" id="KPL72897.1"/>
    </source>
</evidence>
<dbReference type="AlphaFoldDB" id="A0A0P6XM00"/>
<organism evidence="4 5">
    <name type="scientific">Leptolinea tardivitalis</name>
    <dbReference type="NCBI Taxonomy" id="229920"/>
    <lineage>
        <taxon>Bacteria</taxon>
        <taxon>Bacillati</taxon>
        <taxon>Chloroflexota</taxon>
        <taxon>Anaerolineae</taxon>
        <taxon>Anaerolineales</taxon>
        <taxon>Anaerolineaceae</taxon>
        <taxon>Leptolinea</taxon>
    </lineage>
</organism>
<protein>
    <recommendedName>
        <fullName evidence="3">DUF5667 domain-containing protein</fullName>
    </recommendedName>
</protein>
<gene>
    <name evidence="4" type="ORF">ADM99_07580</name>
</gene>
<dbReference type="OrthoDB" id="3402808at2"/>